<dbReference type="Proteomes" id="UP000035682">
    <property type="component" value="Unplaced"/>
</dbReference>
<dbReference type="AlphaFoldDB" id="A0A090KY39"/>
<dbReference type="EMBL" id="LN609397">
    <property type="protein sequence ID" value="CEF60133.1"/>
    <property type="molecule type" value="Genomic_DNA"/>
</dbReference>
<dbReference type="CTD" id="36384944"/>
<reference evidence="3" key="3">
    <citation type="submission" date="2020-12" db="UniProtKB">
        <authorList>
            <consortium name="WormBaseParasite"/>
        </authorList>
    </citation>
    <scope>IDENTIFICATION</scope>
</reference>
<evidence type="ECO:0000313" key="3">
    <source>
        <dbReference type="WBParaSite" id="SRAE_X000187300.1"/>
    </source>
</evidence>
<gene>
    <name evidence="1 3 4" type="ORF">SRAE_X000187300</name>
</gene>
<name>A0A090KY39_STRRB</name>
<dbReference type="WormBase" id="SRAE_X000187300">
    <property type="protein sequence ID" value="SRP10577"/>
    <property type="gene ID" value="WBGene00267450"/>
</dbReference>
<evidence type="ECO:0000313" key="2">
    <source>
        <dbReference type="Proteomes" id="UP000035682"/>
    </source>
</evidence>
<organism evidence="1">
    <name type="scientific">Strongyloides ratti</name>
    <name type="common">Parasitic roundworm</name>
    <dbReference type="NCBI Taxonomy" id="34506"/>
    <lineage>
        <taxon>Eukaryota</taxon>
        <taxon>Metazoa</taxon>
        <taxon>Ecdysozoa</taxon>
        <taxon>Nematoda</taxon>
        <taxon>Chromadorea</taxon>
        <taxon>Rhabditida</taxon>
        <taxon>Tylenchina</taxon>
        <taxon>Panagrolaimomorpha</taxon>
        <taxon>Strongyloidoidea</taxon>
        <taxon>Strongyloididae</taxon>
        <taxon>Strongyloides</taxon>
    </lineage>
</organism>
<reference evidence="1" key="2">
    <citation type="submission" date="2014-09" db="EMBL/GenBank/DDBJ databases">
        <authorList>
            <person name="Aslett A.Martin."/>
        </authorList>
    </citation>
    <scope>NUCLEOTIDE SEQUENCE</scope>
    <source>
        <strain evidence="1">ED321 Heterogonic</strain>
    </source>
</reference>
<accession>A0A090KY39</accession>
<reference evidence="2" key="1">
    <citation type="submission" date="2014-09" db="EMBL/GenBank/DDBJ databases">
        <authorList>
            <person name="Martin A.A."/>
        </authorList>
    </citation>
    <scope>NUCLEOTIDE SEQUENCE</scope>
    <source>
        <strain evidence="2">ED321</strain>
    </source>
</reference>
<proteinExistence type="predicted"/>
<keyword evidence="2" id="KW-1185">Reference proteome</keyword>
<evidence type="ECO:0000313" key="4">
    <source>
        <dbReference type="WormBase" id="SRAE_X000187300"/>
    </source>
</evidence>
<dbReference type="GeneID" id="36384944"/>
<sequence length="192" mass="22764">MNNYDMVTDYRSFEMEDLIAIETSNKPTDPHFSMALCLANSVLIKNNVENKDLKNIDMIESMPCYNTFTNLVDHVPHKKIIFQELGTHQSSLIEYNNSNITNQQEANKKMHYLSNVKNFDNVETKIEDDETCYIFRPYGKDKLYHRNDNNYLETINERDNKNYYSSEKFESYYTPCYHRCTSINCFSMTDDK</sequence>
<dbReference type="RefSeq" id="XP_024499343.1">
    <property type="nucleotide sequence ID" value="XM_024653873.1"/>
</dbReference>
<protein>
    <submittedName>
        <fullName evidence="1 3">Uncharacterized protein</fullName>
    </submittedName>
</protein>
<dbReference type="WBParaSite" id="SRAE_X000187300.1">
    <property type="protein sequence ID" value="SRAE_X000187300.1"/>
    <property type="gene ID" value="WBGene00267450"/>
</dbReference>
<evidence type="ECO:0000313" key="1">
    <source>
        <dbReference type="EMBL" id="CEF60133.1"/>
    </source>
</evidence>